<dbReference type="EMBL" id="SDMP01000003">
    <property type="protein sequence ID" value="RYR70195.1"/>
    <property type="molecule type" value="Genomic_DNA"/>
</dbReference>
<comment type="caution">
    <text evidence="2">The sequence shown here is derived from an EMBL/GenBank/DDBJ whole genome shotgun (WGS) entry which is preliminary data.</text>
</comment>
<protein>
    <submittedName>
        <fullName evidence="2">Uncharacterized protein</fullName>
    </submittedName>
</protein>
<accession>A0A445E4C3</accession>
<proteinExistence type="predicted"/>
<evidence type="ECO:0000313" key="2">
    <source>
        <dbReference type="EMBL" id="RYR70195.1"/>
    </source>
</evidence>
<feature type="compositionally biased region" description="Low complexity" evidence="1">
    <location>
        <begin position="55"/>
        <end position="69"/>
    </location>
</feature>
<keyword evidence="3" id="KW-1185">Reference proteome</keyword>
<reference evidence="2 3" key="1">
    <citation type="submission" date="2019-01" db="EMBL/GenBank/DDBJ databases">
        <title>Sequencing of cultivated peanut Arachis hypogaea provides insights into genome evolution and oil improvement.</title>
        <authorList>
            <person name="Chen X."/>
        </authorList>
    </citation>
    <scope>NUCLEOTIDE SEQUENCE [LARGE SCALE GENOMIC DNA]</scope>
    <source>
        <strain evidence="3">cv. Fuhuasheng</strain>
        <tissue evidence="2">Leaves</tissue>
    </source>
</reference>
<dbReference type="Proteomes" id="UP000289738">
    <property type="component" value="Chromosome A03"/>
</dbReference>
<evidence type="ECO:0000256" key="1">
    <source>
        <dbReference type="SAM" id="MobiDB-lite"/>
    </source>
</evidence>
<name>A0A445E4C3_ARAHY</name>
<gene>
    <name evidence="2" type="ORF">Ahy_A03g016704</name>
</gene>
<organism evidence="2 3">
    <name type="scientific">Arachis hypogaea</name>
    <name type="common">Peanut</name>
    <dbReference type="NCBI Taxonomy" id="3818"/>
    <lineage>
        <taxon>Eukaryota</taxon>
        <taxon>Viridiplantae</taxon>
        <taxon>Streptophyta</taxon>
        <taxon>Embryophyta</taxon>
        <taxon>Tracheophyta</taxon>
        <taxon>Spermatophyta</taxon>
        <taxon>Magnoliopsida</taxon>
        <taxon>eudicotyledons</taxon>
        <taxon>Gunneridae</taxon>
        <taxon>Pentapetalae</taxon>
        <taxon>rosids</taxon>
        <taxon>fabids</taxon>
        <taxon>Fabales</taxon>
        <taxon>Fabaceae</taxon>
        <taxon>Papilionoideae</taxon>
        <taxon>50 kb inversion clade</taxon>
        <taxon>dalbergioids sensu lato</taxon>
        <taxon>Dalbergieae</taxon>
        <taxon>Pterocarpus clade</taxon>
        <taxon>Arachis</taxon>
    </lineage>
</organism>
<sequence length="163" mass="17565">MRIIFFFLSPPIAPSPLIPSQSRNSSLFSASGQHHRGGAALSSPSPFVLHGSTYSLPSSTPSPPRTAAARTRRLRPPLTARPPCTQPRSGTVAGSSSTYQQPRVALRAAQSSRRAVRHAGESLTNPMDSNSINSEDLTEIENSNREDPEQPQIEGEELNRIAP</sequence>
<feature type="region of interest" description="Disordered" evidence="1">
    <location>
        <begin position="18"/>
        <end position="163"/>
    </location>
</feature>
<feature type="compositionally biased region" description="Polar residues" evidence="1">
    <location>
        <begin position="21"/>
        <end position="32"/>
    </location>
</feature>
<feature type="compositionally biased region" description="Polar residues" evidence="1">
    <location>
        <begin position="122"/>
        <end position="135"/>
    </location>
</feature>
<feature type="compositionally biased region" description="Polar residues" evidence="1">
    <location>
        <begin position="86"/>
        <end position="101"/>
    </location>
</feature>
<evidence type="ECO:0000313" key="3">
    <source>
        <dbReference type="Proteomes" id="UP000289738"/>
    </source>
</evidence>
<dbReference type="AlphaFoldDB" id="A0A445E4C3"/>